<protein>
    <submittedName>
        <fullName evidence="3">Uncharacterized protein</fullName>
    </submittedName>
</protein>
<dbReference type="Proteomes" id="UP000028492">
    <property type="component" value="Chromosome"/>
</dbReference>
<feature type="transmembrane region" description="Helical" evidence="2">
    <location>
        <begin position="36"/>
        <end position="58"/>
    </location>
</feature>
<dbReference type="Gene3D" id="2.160.20.80">
    <property type="entry name" value="E3 ubiquitin-protein ligase SopA"/>
    <property type="match status" value="1"/>
</dbReference>
<feature type="region of interest" description="Disordered" evidence="1">
    <location>
        <begin position="1"/>
        <end position="21"/>
    </location>
</feature>
<keyword evidence="4" id="KW-1185">Reference proteome</keyword>
<evidence type="ECO:0000313" key="4">
    <source>
        <dbReference type="Proteomes" id="UP000028492"/>
    </source>
</evidence>
<dbReference type="AlphaFoldDB" id="A0A075UH25"/>
<organism evidence="3 4">
    <name type="scientific">Amycolatopsis japonica</name>
    <dbReference type="NCBI Taxonomy" id="208439"/>
    <lineage>
        <taxon>Bacteria</taxon>
        <taxon>Bacillati</taxon>
        <taxon>Actinomycetota</taxon>
        <taxon>Actinomycetes</taxon>
        <taxon>Pseudonocardiales</taxon>
        <taxon>Pseudonocardiaceae</taxon>
        <taxon>Amycolatopsis</taxon>
        <taxon>Amycolatopsis japonica group</taxon>
    </lineage>
</organism>
<evidence type="ECO:0000256" key="2">
    <source>
        <dbReference type="SAM" id="Phobius"/>
    </source>
</evidence>
<sequence>MEVMTDDARPTTASASAAPGPALSSVKRLPGLTRAAMWWTAFVIAVLTTGAVIMLWWPATAGLTGADLVKARLDALKIGLSIGVGSGGVVALYLAWRRQHSTEADLDNRERALAQQYEVLAHQQDVAATTHAYQERVADDARADAVERRINELYLKAVEQLGSDKAPVRLGGLYALERLAQNNETLRQTIVNVFCAYLRMPYDLPDEQDREEGAGADQHELYRERAQEREVRLTAQRLLNDHLRPDLKTAYWGECDLDLTGSHLIDFTLTKSRVGTGLFGRATFTGAAWFGGATFTGNVMFSAAAFTGSAAFIKATFARPAWFSEATFADDATFSGATFTGAAMFYGAAFSGNAKFYEAAFSNLAVFTETAFAATAGFEGAAFTGEATFNGATFTGAARFEGAAFSDDATFNRAAFTSEARFDEVTFRNGASFEEAMLRNEHFRPPAAVSIREQEPGLT</sequence>
<evidence type="ECO:0000256" key="1">
    <source>
        <dbReference type="SAM" id="MobiDB-lite"/>
    </source>
</evidence>
<dbReference type="eggNOG" id="COG1357">
    <property type="taxonomic scope" value="Bacteria"/>
</dbReference>
<name>A0A075UH25_9PSEU</name>
<feature type="transmembrane region" description="Helical" evidence="2">
    <location>
        <begin position="78"/>
        <end position="96"/>
    </location>
</feature>
<dbReference type="KEGG" id="aja:AJAP_01835"/>
<gene>
    <name evidence="3" type="ORF">AJAP_01835</name>
</gene>
<dbReference type="STRING" id="208439.AJAP_01835"/>
<keyword evidence="2" id="KW-0472">Membrane</keyword>
<keyword evidence="2" id="KW-1133">Transmembrane helix</keyword>
<keyword evidence="2" id="KW-0812">Transmembrane</keyword>
<evidence type="ECO:0000313" key="3">
    <source>
        <dbReference type="EMBL" id="AIG73297.1"/>
    </source>
</evidence>
<feature type="compositionally biased region" description="Low complexity" evidence="1">
    <location>
        <begin position="10"/>
        <end position="21"/>
    </location>
</feature>
<dbReference type="HOGENOM" id="CLU_029034_0_0_11"/>
<proteinExistence type="predicted"/>
<dbReference type="Pfam" id="PF13576">
    <property type="entry name" value="Pentapeptide_3"/>
    <property type="match status" value="2"/>
</dbReference>
<dbReference type="InterPro" id="IPR001646">
    <property type="entry name" value="5peptide_repeat"/>
</dbReference>
<reference evidence="3 4" key="1">
    <citation type="journal article" date="2014" name="J. Biotechnol.">
        <title>Complete genome sequence of the actinobacterium Amycolatopsis japonica MG417-CF17(T) (=DSM 44213T) producing (S,S)-N,N'-ethylenediaminedisuccinic acid.</title>
        <authorList>
            <person name="Stegmann E."/>
            <person name="Albersmeier A."/>
            <person name="Spohn M."/>
            <person name="Gert H."/>
            <person name="Weber T."/>
            <person name="Wohlleben W."/>
            <person name="Kalinowski J."/>
            <person name="Ruckert C."/>
        </authorList>
    </citation>
    <scope>NUCLEOTIDE SEQUENCE [LARGE SCALE GENOMIC DNA]</scope>
    <source>
        <strain evidence="4">MG417-CF17 (DSM 44213)</strain>
    </source>
</reference>
<accession>A0A075UH25</accession>
<dbReference type="EMBL" id="CP008953">
    <property type="protein sequence ID" value="AIG73297.1"/>
    <property type="molecule type" value="Genomic_DNA"/>
</dbReference>